<comment type="similarity">
    <text evidence="4">Belongs to the PNP synthase family.</text>
</comment>
<accession>A0A5D0MP95</accession>
<evidence type="ECO:0000313" key="7">
    <source>
        <dbReference type="Proteomes" id="UP000323337"/>
    </source>
</evidence>
<feature type="binding site" evidence="4">
    <location>
        <begin position="214"/>
        <end position="215"/>
    </location>
    <ligand>
        <name>3-amino-2-oxopropyl phosphate</name>
        <dbReference type="ChEBI" id="CHEBI:57279"/>
    </ligand>
</feature>
<dbReference type="UniPathway" id="UPA00244">
    <property type="reaction ID" value="UER00313"/>
</dbReference>
<dbReference type="NCBIfam" id="NF003625">
    <property type="entry name" value="PRK05265.1-3"/>
    <property type="match status" value="1"/>
</dbReference>
<dbReference type="SUPFAM" id="SSF63892">
    <property type="entry name" value="Pyridoxine 5'-phosphate synthase"/>
    <property type="match status" value="1"/>
</dbReference>
<comment type="subcellular location">
    <subcellularLocation>
        <location evidence="4">Cytoplasm</location>
    </subcellularLocation>
</comment>
<comment type="subunit">
    <text evidence="4">Homooctamer; tetramer of dimers.</text>
</comment>
<reference evidence="6 7" key="1">
    <citation type="submission" date="2019-08" db="EMBL/GenBank/DDBJ databases">
        <title>Genomic characterization of a novel candidate phylum (ARYD3) from a high temperature, high salinity tertiary oil reservoir in north central Oklahoma, USA.</title>
        <authorList>
            <person name="Youssef N.H."/>
            <person name="Yadav A."/>
            <person name="Elshahed M.S."/>
        </authorList>
    </citation>
    <scope>NUCLEOTIDE SEQUENCE [LARGE SCALE GENOMIC DNA]</scope>
    <source>
        <strain evidence="6">ARYD1</strain>
    </source>
</reference>
<dbReference type="InterPro" id="IPR013785">
    <property type="entry name" value="Aldolase_TIM"/>
</dbReference>
<keyword evidence="1 4" id="KW-0963">Cytoplasm</keyword>
<dbReference type="Proteomes" id="UP000323337">
    <property type="component" value="Unassembled WGS sequence"/>
</dbReference>
<dbReference type="NCBIfam" id="TIGR00559">
    <property type="entry name" value="pdxJ"/>
    <property type="match status" value="1"/>
</dbReference>
<dbReference type="Pfam" id="PF03740">
    <property type="entry name" value="PdxJ"/>
    <property type="match status" value="1"/>
</dbReference>
<evidence type="ECO:0000256" key="1">
    <source>
        <dbReference type="ARBA" id="ARBA00022490"/>
    </source>
</evidence>
<dbReference type="NCBIfam" id="NF003627">
    <property type="entry name" value="PRK05265.1-5"/>
    <property type="match status" value="1"/>
</dbReference>
<dbReference type="Gene3D" id="3.20.20.70">
    <property type="entry name" value="Aldolase class I"/>
    <property type="match status" value="1"/>
</dbReference>
<feature type="binding site" evidence="4">
    <location>
        <position position="50"/>
    </location>
    <ligand>
        <name>1-deoxy-D-xylulose 5-phosphate</name>
        <dbReference type="ChEBI" id="CHEBI:57792"/>
    </ligand>
</feature>
<dbReference type="CDD" id="cd00003">
    <property type="entry name" value="PNPsynthase"/>
    <property type="match status" value="1"/>
</dbReference>
<dbReference type="InterPro" id="IPR036130">
    <property type="entry name" value="Pyridoxine-5'_phos_synth"/>
</dbReference>
<evidence type="ECO:0000256" key="5">
    <source>
        <dbReference type="NCBIfam" id="TIGR00559"/>
    </source>
</evidence>
<comment type="caution">
    <text evidence="6">The sequence shown here is derived from an EMBL/GenBank/DDBJ whole genome shotgun (WGS) entry which is preliminary data.</text>
</comment>
<dbReference type="GO" id="GO:0033856">
    <property type="term" value="F:pyridoxine 5'-phosphate synthase activity"/>
    <property type="evidence" value="ECO:0007669"/>
    <property type="project" value="UniProtKB-UniRule"/>
</dbReference>
<dbReference type="GO" id="GO:0005829">
    <property type="term" value="C:cytosol"/>
    <property type="evidence" value="ECO:0007669"/>
    <property type="project" value="TreeGrafter"/>
</dbReference>
<proteinExistence type="inferred from homology"/>
<dbReference type="RefSeq" id="WP_303701191.1">
    <property type="nucleotide sequence ID" value="NZ_VSIV01000165.1"/>
</dbReference>
<feature type="binding site" evidence="4">
    <location>
        <position position="192"/>
    </location>
    <ligand>
        <name>3-amino-2-oxopropyl phosphate</name>
        <dbReference type="ChEBI" id="CHEBI:57279"/>
    </ligand>
</feature>
<organism evidence="6 7">
    <name type="scientific">Flexistipes sinusarabici</name>
    <dbReference type="NCBI Taxonomy" id="2352"/>
    <lineage>
        <taxon>Bacteria</taxon>
        <taxon>Pseudomonadati</taxon>
        <taxon>Deferribacterota</taxon>
        <taxon>Deferribacteres</taxon>
        <taxon>Deferribacterales</taxon>
        <taxon>Flexistipitaceae</taxon>
        <taxon>Flexistipes</taxon>
    </lineage>
</organism>
<dbReference type="InterPro" id="IPR004569">
    <property type="entry name" value="PyrdxlP_synth_PdxJ"/>
</dbReference>
<dbReference type="AlphaFoldDB" id="A0A5D0MP95"/>
<feature type="binding site" evidence="4">
    <location>
        <begin position="9"/>
        <end position="10"/>
    </location>
    <ligand>
        <name>1-deoxy-D-xylulose 5-phosphate</name>
        <dbReference type="ChEBI" id="CHEBI:57792"/>
    </ligand>
</feature>
<feature type="active site" description="Proton acceptor" evidence="4">
    <location>
        <position position="70"/>
    </location>
</feature>
<evidence type="ECO:0000256" key="2">
    <source>
        <dbReference type="ARBA" id="ARBA00022679"/>
    </source>
</evidence>
<dbReference type="EC" id="2.6.99.2" evidence="4 5"/>
<feature type="active site" description="Proton donor" evidence="4">
    <location>
        <position position="191"/>
    </location>
</feature>
<evidence type="ECO:0000256" key="3">
    <source>
        <dbReference type="ARBA" id="ARBA00023096"/>
    </source>
</evidence>
<keyword evidence="3 4" id="KW-0664">Pyridoxine biosynthesis</keyword>
<dbReference type="EMBL" id="VSIV01000165">
    <property type="protein sequence ID" value="TYB33330.1"/>
    <property type="molecule type" value="Genomic_DNA"/>
</dbReference>
<dbReference type="HAMAP" id="MF_00279">
    <property type="entry name" value="PdxJ"/>
    <property type="match status" value="1"/>
</dbReference>
<evidence type="ECO:0000256" key="4">
    <source>
        <dbReference type="HAMAP-Rule" id="MF_00279"/>
    </source>
</evidence>
<name>A0A5D0MP95_FLESI</name>
<evidence type="ECO:0000313" key="6">
    <source>
        <dbReference type="EMBL" id="TYB33330.1"/>
    </source>
</evidence>
<feature type="binding site" evidence="4">
    <location>
        <position position="100"/>
    </location>
    <ligand>
        <name>1-deoxy-D-xylulose 5-phosphate</name>
        <dbReference type="ChEBI" id="CHEBI:57792"/>
    </ligand>
</feature>
<sequence length="239" mass="26714">MIKLGVNVDHVATLRQARLIKEPDPVEAAVWAEHAGADGITVHLREDTRHIQRRDVSLLKEILKTKLNLEMSVNREVVDFACDIKPYMATLVPEKREELTTEGGLDVKGNEKEVSEAAERLINKNVKVSLFIDPDIQQIKSAKNLDVNIVELHTGSYAEAENDEKIVSELQKLIEAAAFARDSGMVVNAGHGLNYRNTKKLCRNIPFLNELNIGHSIVARSVFSGISEAVREMKRLITE</sequence>
<protein>
    <recommendedName>
        <fullName evidence="4 5">Pyridoxine 5'-phosphate synthase</fullName>
        <shortName evidence="4">PNP synthase</shortName>
        <ecNumber evidence="4 5">2.6.99.2</ecNumber>
    </recommendedName>
</protein>
<feature type="binding site" evidence="4">
    <location>
        <position position="45"/>
    </location>
    <ligand>
        <name>1-deoxy-D-xylulose 5-phosphate</name>
        <dbReference type="ChEBI" id="CHEBI:57792"/>
    </ligand>
</feature>
<gene>
    <name evidence="4" type="primary">pdxJ</name>
    <name evidence="6" type="ORF">FXF49_07020</name>
</gene>
<dbReference type="PANTHER" id="PTHR30456">
    <property type="entry name" value="PYRIDOXINE 5'-PHOSPHATE SYNTHASE"/>
    <property type="match status" value="1"/>
</dbReference>
<keyword evidence="2 4" id="KW-0808">Transferase</keyword>
<comment type="catalytic activity">
    <reaction evidence="4">
        <text>3-amino-2-oxopropyl phosphate + 1-deoxy-D-xylulose 5-phosphate = pyridoxine 5'-phosphate + phosphate + 2 H2O + H(+)</text>
        <dbReference type="Rhea" id="RHEA:15265"/>
        <dbReference type="ChEBI" id="CHEBI:15377"/>
        <dbReference type="ChEBI" id="CHEBI:15378"/>
        <dbReference type="ChEBI" id="CHEBI:43474"/>
        <dbReference type="ChEBI" id="CHEBI:57279"/>
        <dbReference type="ChEBI" id="CHEBI:57792"/>
        <dbReference type="ChEBI" id="CHEBI:58589"/>
        <dbReference type="EC" id="2.6.99.2"/>
    </reaction>
</comment>
<comment type="function">
    <text evidence="4">Catalyzes the complicated ring closure reaction between the two acyclic compounds 1-deoxy-D-xylulose-5-phosphate (DXP) and 3-amino-2-oxopropyl phosphate (1-amino-acetone-3-phosphate or AAP) to form pyridoxine 5'-phosphate (PNP) and inorganic phosphate.</text>
</comment>
<feature type="active site" description="Proton acceptor" evidence="4">
    <location>
        <position position="43"/>
    </location>
</feature>
<comment type="pathway">
    <text evidence="4">Cofactor biosynthesis; pyridoxine 5'-phosphate biosynthesis; pyridoxine 5'-phosphate from D-erythrose 4-phosphate: step 5/5.</text>
</comment>
<dbReference type="PANTHER" id="PTHR30456:SF0">
    <property type="entry name" value="PYRIDOXINE 5'-PHOSPHATE SYNTHASE"/>
    <property type="match status" value="1"/>
</dbReference>
<feature type="binding site" evidence="4">
    <location>
        <position position="18"/>
    </location>
    <ligand>
        <name>3-amino-2-oxopropyl phosphate</name>
        <dbReference type="ChEBI" id="CHEBI:57279"/>
    </ligand>
</feature>
<feature type="site" description="Transition state stabilizer" evidence="4">
    <location>
        <position position="151"/>
    </location>
</feature>
<dbReference type="GO" id="GO:0008615">
    <property type="term" value="P:pyridoxine biosynthetic process"/>
    <property type="evidence" value="ECO:0007669"/>
    <property type="project" value="UniProtKB-UniRule"/>
</dbReference>
<feature type="binding site" evidence="4">
    <location>
        <position position="7"/>
    </location>
    <ligand>
        <name>3-amino-2-oxopropyl phosphate</name>
        <dbReference type="ChEBI" id="CHEBI:57279"/>
    </ligand>
</feature>